<sequence>MSERRKSSGRKYSQLNDDKDHNKYNEGSCSTMERSTFAKQSTQNTLASQRSKNSIFGRSDVEFQYQRESDVVRENLFEDSESYSPRTRVKESNMPCDKYDDDEIPDQEGYSRSSDTVKPSYLFQVNTRIWRNHLRLNYGLRACLILSIALVSLFTSFVKMRYERLSSGHIFYYNVGPIFLSVNGTWHFIAEIYNCQSEIFPGDFCGDGHYKVISIAAAIYNFGVFLVLLFYIASLIFPKRNIDRLNWLGLSATFLGFTCVILIGNMFRNLSHGFYFLIVIIIVAVFTQSHFLYSRRKQRKNSLTNQLLEA</sequence>
<keyword evidence="4" id="KW-1185">Reference proteome</keyword>
<feature type="transmembrane region" description="Helical" evidence="2">
    <location>
        <begin position="273"/>
        <end position="293"/>
    </location>
</feature>
<keyword evidence="2" id="KW-1133">Transmembrane helix</keyword>
<feature type="transmembrane region" description="Helical" evidence="2">
    <location>
        <begin position="245"/>
        <end position="267"/>
    </location>
</feature>
<dbReference type="Proteomes" id="UP001295684">
    <property type="component" value="Unassembled WGS sequence"/>
</dbReference>
<gene>
    <name evidence="3" type="ORF">ECRASSUSDP1_LOCUS6881</name>
</gene>
<proteinExistence type="predicted"/>
<evidence type="ECO:0000256" key="1">
    <source>
        <dbReference type="SAM" id="MobiDB-lite"/>
    </source>
</evidence>
<organism evidence="3 4">
    <name type="scientific">Euplotes crassus</name>
    <dbReference type="NCBI Taxonomy" id="5936"/>
    <lineage>
        <taxon>Eukaryota</taxon>
        <taxon>Sar</taxon>
        <taxon>Alveolata</taxon>
        <taxon>Ciliophora</taxon>
        <taxon>Intramacronucleata</taxon>
        <taxon>Spirotrichea</taxon>
        <taxon>Hypotrichia</taxon>
        <taxon>Euplotida</taxon>
        <taxon>Euplotidae</taxon>
        <taxon>Moneuplotes</taxon>
    </lineage>
</organism>
<evidence type="ECO:0000256" key="2">
    <source>
        <dbReference type="SAM" id="Phobius"/>
    </source>
</evidence>
<evidence type="ECO:0000313" key="3">
    <source>
        <dbReference type="EMBL" id="CAI2365563.1"/>
    </source>
</evidence>
<dbReference type="EMBL" id="CAMPGE010006685">
    <property type="protein sequence ID" value="CAI2365563.1"/>
    <property type="molecule type" value="Genomic_DNA"/>
</dbReference>
<keyword evidence="2" id="KW-0472">Membrane</keyword>
<protein>
    <submittedName>
        <fullName evidence="3">Uncharacterized protein</fullName>
    </submittedName>
</protein>
<accession>A0AAD1UHS1</accession>
<keyword evidence="2" id="KW-0812">Transmembrane</keyword>
<feature type="transmembrane region" description="Helical" evidence="2">
    <location>
        <begin position="138"/>
        <end position="158"/>
    </location>
</feature>
<reference evidence="3" key="1">
    <citation type="submission" date="2023-07" db="EMBL/GenBank/DDBJ databases">
        <authorList>
            <consortium name="AG Swart"/>
            <person name="Singh M."/>
            <person name="Singh A."/>
            <person name="Seah K."/>
            <person name="Emmerich C."/>
        </authorList>
    </citation>
    <scope>NUCLEOTIDE SEQUENCE</scope>
    <source>
        <strain evidence="3">DP1</strain>
    </source>
</reference>
<feature type="transmembrane region" description="Helical" evidence="2">
    <location>
        <begin position="212"/>
        <end position="233"/>
    </location>
</feature>
<feature type="region of interest" description="Disordered" evidence="1">
    <location>
        <begin position="1"/>
        <end position="51"/>
    </location>
</feature>
<name>A0AAD1UHS1_EUPCR</name>
<evidence type="ECO:0000313" key="4">
    <source>
        <dbReference type="Proteomes" id="UP001295684"/>
    </source>
</evidence>
<comment type="caution">
    <text evidence="3">The sequence shown here is derived from an EMBL/GenBank/DDBJ whole genome shotgun (WGS) entry which is preliminary data.</text>
</comment>
<feature type="region of interest" description="Disordered" evidence="1">
    <location>
        <begin position="82"/>
        <end position="113"/>
    </location>
</feature>
<dbReference type="AlphaFoldDB" id="A0AAD1UHS1"/>
<feature type="compositionally biased region" description="Polar residues" evidence="1">
    <location>
        <begin position="25"/>
        <end position="51"/>
    </location>
</feature>